<reference evidence="2 3" key="1">
    <citation type="submission" date="2019-03" db="EMBL/GenBank/DDBJ databases">
        <title>Sequencing 23 genomes of Wallemia ichthyophaga.</title>
        <authorList>
            <person name="Gostincar C."/>
        </authorList>
    </citation>
    <scope>NUCLEOTIDE SEQUENCE [LARGE SCALE GENOMIC DNA]</scope>
    <source>
        <strain evidence="2 3">EXF-5753</strain>
    </source>
</reference>
<proteinExistence type="predicted"/>
<dbReference type="AlphaFoldDB" id="A0A4T0FJM9"/>
<dbReference type="InterPro" id="IPR002925">
    <property type="entry name" value="Dienelactn_hydro"/>
</dbReference>
<feature type="domain" description="Dienelactone hydrolase" evidence="1">
    <location>
        <begin position="26"/>
        <end position="248"/>
    </location>
</feature>
<dbReference type="InterPro" id="IPR029058">
    <property type="entry name" value="AB_hydrolase_fold"/>
</dbReference>
<dbReference type="Gene3D" id="3.40.50.1820">
    <property type="entry name" value="alpha/beta hydrolase"/>
    <property type="match status" value="1"/>
</dbReference>
<keyword evidence="3" id="KW-1185">Reference proteome</keyword>
<gene>
    <name evidence="2" type="ORF">E3P99_03073</name>
</gene>
<dbReference type="PANTHER" id="PTHR17630">
    <property type="entry name" value="DIENELACTONE HYDROLASE"/>
    <property type="match status" value="1"/>
</dbReference>
<comment type="caution">
    <text evidence="2">The sequence shown here is derived from an EMBL/GenBank/DDBJ whole genome shotgun (WGS) entry which is preliminary data.</text>
</comment>
<protein>
    <recommendedName>
        <fullName evidence="1">Dienelactone hydrolase domain-containing protein</fullName>
    </recommendedName>
</protein>
<dbReference type="EMBL" id="SPNW01000052">
    <property type="protein sequence ID" value="TIA87594.1"/>
    <property type="molecule type" value="Genomic_DNA"/>
</dbReference>
<organism evidence="2 3">
    <name type="scientific">Wallemia hederae</name>
    <dbReference type="NCBI Taxonomy" id="1540922"/>
    <lineage>
        <taxon>Eukaryota</taxon>
        <taxon>Fungi</taxon>
        <taxon>Dikarya</taxon>
        <taxon>Basidiomycota</taxon>
        <taxon>Wallemiomycotina</taxon>
        <taxon>Wallemiomycetes</taxon>
        <taxon>Wallemiales</taxon>
        <taxon>Wallemiaceae</taxon>
        <taxon>Wallemia</taxon>
    </lineage>
</organism>
<dbReference type="Proteomes" id="UP000310189">
    <property type="component" value="Unassembled WGS sequence"/>
</dbReference>
<sequence>MGDCCKQIGSFSKGTPKGIESTIGGLRTYIASPSHAQGDVAVLMISDVFGWEFVNARVLADSYAQESGARVYLPDFLDGEYVPTDVHSRKDYDLYAFLGRHPPRAQKEKAEKVANDIKATSKASKLVAAGYCWGAPAALQLGQEGGPADAVLFAHPSLTENEDFEKLTKPGLFICAEHDPIFTQEKHQAAREITARKANVEGDKRLYTTWHTYLGTSHGFAVRGDENDAFTARAMRDAQQLACNYFKSV</sequence>
<dbReference type="OrthoDB" id="17560at2759"/>
<evidence type="ECO:0000313" key="3">
    <source>
        <dbReference type="Proteomes" id="UP000310189"/>
    </source>
</evidence>
<dbReference type="GO" id="GO:0016787">
    <property type="term" value="F:hydrolase activity"/>
    <property type="evidence" value="ECO:0007669"/>
    <property type="project" value="InterPro"/>
</dbReference>
<dbReference type="PANTHER" id="PTHR17630:SF44">
    <property type="entry name" value="PROTEIN AIM2"/>
    <property type="match status" value="1"/>
</dbReference>
<dbReference type="SUPFAM" id="SSF53474">
    <property type="entry name" value="alpha/beta-Hydrolases"/>
    <property type="match status" value="1"/>
</dbReference>
<name>A0A4T0FJM9_9BASI</name>
<accession>A0A4T0FJM9</accession>
<evidence type="ECO:0000259" key="1">
    <source>
        <dbReference type="Pfam" id="PF01738"/>
    </source>
</evidence>
<evidence type="ECO:0000313" key="2">
    <source>
        <dbReference type="EMBL" id="TIA87594.1"/>
    </source>
</evidence>
<dbReference type="Pfam" id="PF01738">
    <property type="entry name" value="DLH"/>
    <property type="match status" value="1"/>
</dbReference>